<dbReference type="Gene3D" id="1.25.40.20">
    <property type="entry name" value="Ankyrin repeat-containing domain"/>
    <property type="match status" value="1"/>
</dbReference>
<dbReference type="AlphaFoldDB" id="Q24C37"/>
<dbReference type="InParanoid" id="Q24C37"/>
<sequence length="242" mass="29089">MYINHLIKKRYLQKIIRSFQKSKNIKQIYLFLSIITYIFKQTVPKNIRYNKIIIKKNHFKQIIQQKMKLFQLIKDSFQEIFLPNFDIKEDPIDTQYWRIIRENKLRTLKDLLSSNQLHPDDICISQAGHTFLHETVVSNRKEMFKLCLIFHADVNRRDKNQWTPLMKACALGRYQMVQDLIEKGADPYLADYKGENSFDKAEKFDQINVLNLLRSHFKNENSIKIEQNNQENTIIIDEDEKF</sequence>
<keyword evidence="5" id="KW-1185">Reference proteome</keyword>
<dbReference type="KEGG" id="tet:TTHERM_00697390"/>
<dbReference type="InterPro" id="IPR036770">
    <property type="entry name" value="Ankyrin_rpt-contain_sf"/>
</dbReference>
<dbReference type="EMBL" id="GG662372">
    <property type="protein sequence ID" value="EAS05401.2"/>
    <property type="molecule type" value="Genomic_DNA"/>
</dbReference>
<evidence type="ECO:0000256" key="1">
    <source>
        <dbReference type="ARBA" id="ARBA00022737"/>
    </source>
</evidence>
<keyword evidence="1" id="KW-0677">Repeat</keyword>
<dbReference type="PANTHER" id="PTHR24171">
    <property type="entry name" value="ANKYRIN REPEAT DOMAIN-CONTAINING PROTEIN 39-RELATED"/>
    <property type="match status" value="1"/>
</dbReference>
<dbReference type="Proteomes" id="UP000009168">
    <property type="component" value="Unassembled WGS sequence"/>
</dbReference>
<evidence type="ECO:0000313" key="4">
    <source>
        <dbReference type="EMBL" id="EAS05401.2"/>
    </source>
</evidence>
<dbReference type="RefSeq" id="XP_001025646.2">
    <property type="nucleotide sequence ID" value="XM_001025646.2"/>
</dbReference>
<evidence type="ECO:0000313" key="5">
    <source>
        <dbReference type="Proteomes" id="UP000009168"/>
    </source>
</evidence>
<name>Q24C37_TETTS</name>
<dbReference type="eggNOG" id="ENOG502T01U">
    <property type="taxonomic scope" value="Eukaryota"/>
</dbReference>
<dbReference type="OrthoDB" id="428624at2759"/>
<organism evidence="4 5">
    <name type="scientific">Tetrahymena thermophila (strain SB210)</name>
    <dbReference type="NCBI Taxonomy" id="312017"/>
    <lineage>
        <taxon>Eukaryota</taxon>
        <taxon>Sar</taxon>
        <taxon>Alveolata</taxon>
        <taxon>Ciliophora</taxon>
        <taxon>Intramacronucleata</taxon>
        <taxon>Oligohymenophorea</taxon>
        <taxon>Hymenostomatida</taxon>
        <taxon>Tetrahymenina</taxon>
        <taxon>Tetrahymenidae</taxon>
        <taxon>Tetrahymena</taxon>
    </lineage>
</organism>
<protein>
    <submittedName>
        <fullName evidence="4">Ankyrin domain protein</fullName>
    </submittedName>
</protein>
<dbReference type="InterPro" id="IPR002110">
    <property type="entry name" value="Ankyrin_rpt"/>
</dbReference>
<proteinExistence type="predicted"/>
<evidence type="ECO:0000256" key="3">
    <source>
        <dbReference type="PROSITE-ProRule" id="PRU00023"/>
    </source>
</evidence>
<dbReference type="SMART" id="SM00248">
    <property type="entry name" value="ANK"/>
    <property type="match status" value="3"/>
</dbReference>
<dbReference type="GeneID" id="7840905"/>
<keyword evidence="2 3" id="KW-0040">ANK repeat</keyword>
<evidence type="ECO:0000256" key="2">
    <source>
        <dbReference type="ARBA" id="ARBA00023043"/>
    </source>
</evidence>
<dbReference type="STRING" id="312017.Q24C37"/>
<dbReference type="PROSITE" id="PS50297">
    <property type="entry name" value="ANK_REP_REGION"/>
    <property type="match status" value="1"/>
</dbReference>
<dbReference type="Pfam" id="PF12796">
    <property type="entry name" value="Ank_2"/>
    <property type="match status" value="1"/>
</dbReference>
<accession>Q24C37</accession>
<feature type="repeat" description="ANK" evidence="3">
    <location>
        <begin position="160"/>
        <end position="192"/>
    </location>
</feature>
<gene>
    <name evidence="4" type="ORF">TTHERM_00697390</name>
</gene>
<dbReference type="HOGENOM" id="CLU_1573789_0_0_1"/>
<dbReference type="PROSITE" id="PS50088">
    <property type="entry name" value="ANK_REPEAT"/>
    <property type="match status" value="1"/>
</dbReference>
<dbReference type="SUPFAM" id="SSF48403">
    <property type="entry name" value="Ankyrin repeat"/>
    <property type="match status" value="1"/>
</dbReference>
<dbReference type="PANTHER" id="PTHR24171:SF10">
    <property type="entry name" value="ANKYRIN REPEAT DOMAIN-CONTAINING PROTEIN 29-LIKE"/>
    <property type="match status" value="1"/>
</dbReference>
<reference evidence="5" key="1">
    <citation type="journal article" date="2006" name="PLoS Biol.">
        <title>Macronuclear genome sequence of the ciliate Tetrahymena thermophila, a model eukaryote.</title>
        <authorList>
            <person name="Eisen J.A."/>
            <person name="Coyne R.S."/>
            <person name="Wu M."/>
            <person name="Wu D."/>
            <person name="Thiagarajan M."/>
            <person name="Wortman J.R."/>
            <person name="Badger J.H."/>
            <person name="Ren Q."/>
            <person name="Amedeo P."/>
            <person name="Jones K.M."/>
            <person name="Tallon L.J."/>
            <person name="Delcher A.L."/>
            <person name="Salzberg S.L."/>
            <person name="Silva J.C."/>
            <person name="Haas B.J."/>
            <person name="Majoros W.H."/>
            <person name="Farzad M."/>
            <person name="Carlton J.M."/>
            <person name="Smith R.K. Jr."/>
            <person name="Garg J."/>
            <person name="Pearlman R.E."/>
            <person name="Karrer K.M."/>
            <person name="Sun L."/>
            <person name="Manning G."/>
            <person name="Elde N.C."/>
            <person name="Turkewitz A.P."/>
            <person name="Asai D.J."/>
            <person name="Wilkes D.E."/>
            <person name="Wang Y."/>
            <person name="Cai H."/>
            <person name="Collins K."/>
            <person name="Stewart B.A."/>
            <person name="Lee S.R."/>
            <person name="Wilamowska K."/>
            <person name="Weinberg Z."/>
            <person name="Ruzzo W.L."/>
            <person name="Wloga D."/>
            <person name="Gaertig J."/>
            <person name="Frankel J."/>
            <person name="Tsao C.-C."/>
            <person name="Gorovsky M.A."/>
            <person name="Keeling P.J."/>
            <person name="Waller R.F."/>
            <person name="Patron N.J."/>
            <person name="Cherry J.M."/>
            <person name="Stover N.A."/>
            <person name="Krieger C.J."/>
            <person name="del Toro C."/>
            <person name="Ryder H.F."/>
            <person name="Williamson S.C."/>
            <person name="Barbeau R.A."/>
            <person name="Hamilton E.P."/>
            <person name="Orias E."/>
        </authorList>
    </citation>
    <scope>NUCLEOTIDE SEQUENCE [LARGE SCALE GENOMIC DNA]</scope>
    <source>
        <strain evidence="5">SB210</strain>
    </source>
</reference>